<accession>A0A7W7BN88</accession>
<evidence type="ECO:0000313" key="1">
    <source>
        <dbReference type="EMBL" id="MBB4665755.1"/>
    </source>
</evidence>
<sequence length="129" mass="14232">MATYVIEGSRVTDIPSFYAELNRLVMSEEDWTLGGSLDALDDLLYGGIGALVGDDAVVFEWVDSEHSRAALGVETTADWLRAKLDRPDVFAADPLREQLAALENGTGRTYFELILDVFADHPEVTLVLR</sequence>
<evidence type="ECO:0000313" key="2">
    <source>
        <dbReference type="Proteomes" id="UP000573729"/>
    </source>
</evidence>
<dbReference type="InterPro" id="IPR035905">
    <property type="entry name" value="Barstar-like_sf"/>
</dbReference>
<dbReference type="RefSeq" id="WP_184214688.1">
    <property type="nucleotide sequence ID" value="NZ_JACHMD010000001.1"/>
</dbReference>
<organism evidence="1 2">
    <name type="scientific">Microbacterium marinum</name>
    <dbReference type="NCBI Taxonomy" id="421115"/>
    <lineage>
        <taxon>Bacteria</taxon>
        <taxon>Bacillati</taxon>
        <taxon>Actinomycetota</taxon>
        <taxon>Actinomycetes</taxon>
        <taxon>Micrococcales</taxon>
        <taxon>Microbacteriaceae</taxon>
        <taxon>Microbacterium</taxon>
    </lineage>
</organism>
<reference evidence="1 2" key="1">
    <citation type="submission" date="2020-08" db="EMBL/GenBank/DDBJ databases">
        <title>Sequencing the genomes of 1000 actinobacteria strains.</title>
        <authorList>
            <person name="Klenk H.-P."/>
        </authorList>
    </citation>
    <scope>NUCLEOTIDE SEQUENCE [LARGE SCALE GENOMIC DNA]</scope>
    <source>
        <strain evidence="1 2">DSM 24947</strain>
    </source>
</reference>
<protein>
    <submittedName>
        <fullName evidence="1">RNAse (Barnase) inhibitor barstar</fullName>
    </submittedName>
</protein>
<dbReference type="EMBL" id="JACHMD010000001">
    <property type="protein sequence ID" value="MBB4665755.1"/>
    <property type="molecule type" value="Genomic_DNA"/>
</dbReference>
<dbReference type="AlphaFoldDB" id="A0A7W7BN88"/>
<keyword evidence="2" id="KW-1185">Reference proteome</keyword>
<name>A0A7W7BN88_9MICO</name>
<gene>
    <name evidence="1" type="ORF">BKA24_000464</name>
</gene>
<dbReference type="Gene3D" id="3.30.370.10">
    <property type="entry name" value="Barstar-like"/>
    <property type="match status" value="1"/>
</dbReference>
<comment type="caution">
    <text evidence="1">The sequence shown here is derived from an EMBL/GenBank/DDBJ whole genome shotgun (WGS) entry which is preliminary data.</text>
</comment>
<proteinExistence type="predicted"/>
<dbReference type="SUPFAM" id="SSF52038">
    <property type="entry name" value="Barstar-related"/>
    <property type="match status" value="1"/>
</dbReference>
<dbReference type="Proteomes" id="UP000573729">
    <property type="component" value="Unassembled WGS sequence"/>
</dbReference>